<name>A0A8S4SM15_9NEOP</name>
<proteinExistence type="predicted"/>
<dbReference type="AlphaFoldDB" id="A0A8S4SM15"/>
<sequence>MVGGVGRALDVRALEQLGAAEAALQRLVVAVRGLHALELAQQRVEVHVRARLLPAGGTLQRRSGQATRGKYSKLSFSRPV</sequence>
<evidence type="ECO:0000313" key="2">
    <source>
        <dbReference type="EMBL" id="CAH2267329.1"/>
    </source>
</evidence>
<comment type="caution">
    <text evidence="2">The sequence shown here is derived from an EMBL/GenBank/DDBJ whole genome shotgun (WGS) entry which is preliminary data.</text>
</comment>
<keyword evidence="3" id="KW-1185">Reference proteome</keyword>
<dbReference type="Proteomes" id="UP000838756">
    <property type="component" value="Unassembled WGS sequence"/>
</dbReference>
<organism evidence="2 3">
    <name type="scientific">Pararge aegeria aegeria</name>
    <dbReference type="NCBI Taxonomy" id="348720"/>
    <lineage>
        <taxon>Eukaryota</taxon>
        <taxon>Metazoa</taxon>
        <taxon>Ecdysozoa</taxon>
        <taxon>Arthropoda</taxon>
        <taxon>Hexapoda</taxon>
        <taxon>Insecta</taxon>
        <taxon>Pterygota</taxon>
        <taxon>Neoptera</taxon>
        <taxon>Endopterygota</taxon>
        <taxon>Lepidoptera</taxon>
        <taxon>Glossata</taxon>
        <taxon>Ditrysia</taxon>
        <taxon>Papilionoidea</taxon>
        <taxon>Nymphalidae</taxon>
        <taxon>Satyrinae</taxon>
        <taxon>Satyrini</taxon>
        <taxon>Parargina</taxon>
        <taxon>Pararge</taxon>
    </lineage>
</organism>
<dbReference type="EMBL" id="CAKXAJ010026350">
    <property type="protein sequence ID" value="CAH2267329.1"/>
    <property type="molecule type" value="Genomic_DNA"/>
</dbReference>
<protein>
    <submittedName>
        <fullName evidence="2">Jg27512 protein</fullName>
    </submittedName>
</protein>
<accession>A0A8S4SM15</accession>
<reference evidence="2" key="1">
    <citation type="submission" date="2022-03" db="EMBL/GenBank/DDBJ databases">
        <authorList>
            <person name="Lindestad O."/>
        </authorList>
    </citation>
    <scope>NUCLEOTIDE SEQUENCE</scope>
</reference>
<feature type="region of interest" description="Disordered" evidence="1">
    <location>
        <begin position="59"/>
        <end position="80"/>
    </location>
</feature>
<gene>
    <name evidence="2" type="primary">jg27512</name>
    <name evidence="2" type="ORF">PAEG_LOCUS25884</name>
</gene>
<evidence type="ECO:0000256" key="1">
    <source>
        <dbReference type="SAM" id="MobiDB-lite"/>
    </source>
</evidence>
<evidence type="ECO:0000313" key="3">
    <source>
        <dbReference type="Proteomes" id="UP000838756"/>
    </source>
</evidence>